<dbReference type="InterPro" id="IPR007318">
    <property type="entry name" value="Phopholipid_MeTrfase"/>
</dbReference>
<accession>A0A3C1KIE3</accession>
<comment type="subcellular location">
    <subcellularLocation>
        <location evidence="1">Endomembrane system</location>
        <topology evidence="1">Multi-pass membrane protein</topology>
    </subcellularLocation>
</comment>
<reference evidence="6 7" key="1">
    <citation type="journal article" date="2018" name="Nat. Biotechnol.">
        <title>A standardized bacterial taxonomy based on genome phylogeny substantially revises the tree of life.</title>
        <authorList>
            <person name="Parks D.H."/>
            <person name="Chuvochina M."/>
            <person name="Waite D.W."/>
            <person name="Rinke C."/>
            <person name="Skarshewski A."/>
            <person name="Chaumeil P.A."/>
            <person name="Hugenholtz P."/>
        </authorList>
    </citation>
    <scope>NUCLEOTIDE SEQUENCE [LARGE SCALE GENOMIC DNA]</scope>
    <source>
        <strain evidence="6">UBA9158</strain>
    </source>
</reference>
<dbReference type="PANTHER" id="PTHR43847:SF1">
    <property type="entry name" value="BLL3993 PROTEIN"/>
    <property type="match status" value="1"/>
</dbReference>
<feature type="transmembrane region" description="Helical" evidence="5">
    <location>
        <begin position="38"/>
        <end position="58"/>
    </location>
</feature>
<dbReference type="STRING" id="1121937.GCA_000423125_03359"/>
<protein>
    <submittedName>
        <fullName evidence="6">Protein-S-isoprenylcysteine methyltransferase</fullName>
    </submittedName>
</protein>
<keyword evidence="6" id="KW-0808">Transferase</keyword>
<feature type="transmembrane region" description="Helical" evidence="5">
    <location>
        <begin position="6"/>
        <end position="26"/>
    </location>
</feature>
<dbReference type="Pfam" id="PF04191">
    <property type="entry name" value="PEMT"/>
    <property type="match status" value="1"/>
</dbReference>
<proteinExistence type="predicted"/>
<evidence type="ECO:0000256" key="2">
    <source>
        <dbReference type="ARBA" id="ARBA00022692"/>
    </source>
</evidence>
<evidence type="ECO:0000313" key="6">
    <source>
        <dbReference type="EMBL" id="HAN26381.1"/>
    </source>
</evidence>
<gene>
    <name evidence="6" type="ORF">DCP75_01345</name>
</gene>
<name>A0A3C1KIE3_9GAMM</name>
<keyword evidence="3 5" id="KW-1133">Transmembrane helix</keyword>
<feature type="transmembrane region" description="Helical" evidence="5">
    <location>
        <begin position="88"/>
        <end position="114"/>
    </location>
</feature>
<sequence length="149" mass="16510">MVKRIIYPPMWLVFGVCAIFACNEFYPGPRFTSHGSQAIGGVLLLAGLALLVVAGGLFKRAGTDLIPFRTVSALVTTGVYRFSRNPMYLGMAAILLGVAVTVGAATALLVPPLFMVIVEWRYIRPEEDLLRNLFPEEYPAYCARVRRWI</sequence>
<keyword evidence="2 5" id="KW-0812">Transmembrane</keyword>
<dbReference type="Gene3D" id="1.20.120.1630">
    <property type="match status" value="1"/>
</dbReference>
<dbReference type="PANTHER" id="PTHR43847">
    <property type="entry name" value="BLL3993 PROTEIN"/>
    <property type="match status" value="1"/>
</dbReference>
<dbReference type="PROSITE" id="PS51257">
    <property type="entry name" value="PROKAR_LIPOPROTEIN"/>
    <property type="match status" value="1"/>
</dbReference>
<dbReference type="GO" id="GO:0008168">
    <property type="term" value="F:methyltransferase activity"/>
    <property type="evidence" value="ECO:0007669"/>
    <property type="project" value="UniProtKB-KW"/>
</dbReference>
<evidence type="ECO:0000256" key="1">
    <source>
        <dbReference type="ARBA" id="ARBA00004127"/>
    </source>
</evidence>
<keyword evidence="4 5" id="KW-0472">Membrane</keyword>
<dbReference type="EMBL" id="DMND01000024">
    <property type="protein sequence ID" value="HAN26381.1"/>
    <property type="molecule type" value="Genomic_DNA"/>
</dbReference>
<dbReference type="Proteomes" id="UP000259273">
    <property type="component" value="Unassembled WGS sequence"/>
</dbReference>
<keyword evidence="6" id="KW-0489">Methyltransferase</keyword>
<dbReference type="InterPro" id="IPR052527">
    <property type="entry name" value="Metal_cation-efflux_comp"/>
</dbReference>
<dbReference type="GO" id="GO:0012505">
    <property type="term" value="C:endomembrane system"/>
    <property type="evidence" value="ECO:0007669"/>
    <property type="project" value="UniProtKB-SubCell"/>
</dbReference>
<comment type="caution">
    <text evidence="6">The sequence shown here is derived from an EMBL/GenBank/DDBJ whole genome shotgun (WGS) entry which is preliminary data.</text>
</comment>
<organism evidence="6 7">
    <name type="scientific">Haliea salexigens</name>
    <dbReference type="NCBI Taxonomy" id="287487"/>
    <lineage>
        <taxon>Bacteria</taxon>
        <taxon>Pseudomonadati</taxon>
        <taxon>Pseudomonadota</taxon>
        <taxon>Gammaproteobacteria</taxon>
        <taxon>Cellvibrionales</taxon>
        <taxon>Halieaceae</taxon>
        <taxon>Haliea</taxon>
    </lineage>
</organism>
<evidence type="ECO:0000256" key="5">
    <source>
        <dbReference type="SAM" id="Phobius"/>
    </source>
</evidence>
<dbReference type="GO" id="GO:0032259">
    <property type="term" value="P:methylation"/>
    <property type="evidence" value="ECO:0007669"/>
    <property type="project" value="UniProtKB-KW"/>
</dbReference>
<evidence type="ECO:0000313" key="7">
    <source>
        <dbReference type="Proteomes" id="UP000259273"/>
    </source>
</evidence>
<evidence type="ECO:0000256" key="3">
    <source>
        <dbReference type="ARBA" id="ARBA00022989"/>
    </source>
</evidence>
<evidence type="ECO:0000256" key="4">
    <source>
        <dbReference type="ARBA" id="ARBA00023136"/>
    </source>
</evidence>
<dbReference type="AlphaFoldDB" id="A0A3C1KIE3"/>